<dbReference type="Pfam" id="PF00055">
    <property type="entry name" value="Laminin_N"/>
    <property type="match status" value="1"/>
</dbReference>
<dbReference type="InterPro" id="IPR000034">
    <property type="entry name" value="Laminin_IV"/>
</dbReference>
<dbReference type="PRINTS" id="PR00011">
    <property type="entry name" value="EGFLAMININ"/>
</dbReference>
<evidence type="ECO:0000256" key="3">
    <source>
        <dbReference type="ARBA" id="ARBA00022530"/>
    </source>
</evidence>
<dbReference type="PROSITE" id="PS51117">
    <property type="entry name" value="LAMININ_NTER"/>
    <property type="match status" value="1"/>
</dbReference>
<keyword evidence="16" id="KW-1185">Reference proteome</keyword>
<feature type="disulfide bond" evidence="11">
    <location>
        <begin position="262"/>
        <end position="271"/>
    </location>
</feature>
<comment type="subcellular location">
    <subcellularLocation>
        <location evidence="1">Secreted</location>
        <location evidence="1">Extracellular space</location>
        <location evidence="1">Extracellular matrix</location>
        <location evidence="1">Basement membrane</location>
    </subcellularLocation>
</comment>
<sequence length="1487" mass="164248">MILNFTSLRPESMVIEKFQNGKWTAMQYYSSSCFGTFEQVADDYVRAEMPQMAICSSKFTSTSPIQNGKIVFAVLEGRPGAINFKHDAQLQDFSTVQKLRFRFVRPNTFGDEIFRNPKSLRSYYYTVSEVFVMGRCKCNFHASECLPDSSGVDECQCEHNTMGADCQMCKPLFNNKPWARATPEDPAECEKCECNGRADECVYDSELGHGRCLNCQDNTAGPKCAECAKDHFRDAAGNCVPCNCSEDGANSSQCDASGKCSCKFGVEGDQCDKCKPQFFGLGRGGCQSCQCNSAGCLENSPSCDPVTGQCACKDNVAGQKCDKCKNGYMGANVENEPDEENTSGCVKCFCYKHSNQCTPATDFVKKDIVEPFADKTITGWSDLNGNDVDYDDISGGVISEDGFVTTSEKFTGNQRNSYNDFLTMDVHLGDELDAIDNCKVTITGTDEFGAPIVVTKEVPLSQTTEEQQISVKVNEREFTPQISDEEFITMLDNIQTIAVDVPGRPCLSKVSLGSATNDFDQSGEKAKYVEKCFDPKYENSSLDKCAPGFTRSSEKIFVKDQYNPCVPCECNDHAIEPCDPDTGACKCLHNTKGSSCEMCADGFFGNSLDGTKSDCQKCPCPEGATCAQTKLIAEGGAESSDVTCFDCPSGSTGNRCEKCQTDFFGDPLNGRPCQKCNCNGNMEPGVPGNCDGVTGECKKCLHYTKGYNCQACELGTYGNPLASSQEQGWKGCKNCGCNPDGTKAGDDNCNQDDGQCKCKNGVGGKHCEICLEGYYGHGEEEGCLECGCDALGSISDQCDDSGVCSCQPGVYGAKCDSCMPGFFGLSSEGCAACDCSPDGSLDAQCDEDGICFCKEGVEGDKCDKCARNHFYEKDKGCKKCDNCYNLVEFEYNKHQDELNRLRRAAETIQNSPKMLRSDGQFDEALSNLQRDSEDLEFKAEDILTDYKQMIKELSEAGQSAQDVQLKLDQFASSLESCENSVTASKEKQVATKGTIRTLENEIVKIEETVIATSEDLDSIKQLADAQDLKNEELRKLAEQSEQSIEDIQRKSEEVQEKAQQARETAQNAKDEMENSMIKLEKLKEDLKMIQSDDVKATTDRILEAKRKAQEARQDALEAKERAMKLYEKIKNDVRIPNIGDLFDKQDVHEKAKLIKEEAADLQKKVDHLMNRFEAKKNDLDESTEMAAEEYEKGREYLNKADRLLAQLDGAKHTSQNSKALIDELLAKAERLKKDLGNVMAAGNIDEIDSDQIQSLDALESRVKTVEDLHANLENNVLMIYSEAEKANEVAQKLKDSSSQAFDDAENNKEKAEKILQGVQEAIEDVKSKNGDSDKIQNAFAAKTEEINTAKDNSESVFQMAKEAETKVKESETALDEIKKLVNDIKSRKLPEIVTDIGNLVEEEGYKRKSQKIQSELYGLRNKFENIKKEQEDQISSIQDRLDVDGNQLESLLLKKGKLEAEVENLEKIRDLLPKWCSGDSTDSNENP</sequence>
<dbReference type="PROSITE" id="PS50027">
    <property type="entry name" value="EGF_LAM_2"/>
    <property type="match status" value="6"/>
</dbReference>
<gene>
    <name evidence="15" type="ORF">GSOID_T00006179001</name>
</gene>
<feature type="disulfide bond" evidence="11">
    <location>
        <begin position="806"/>
        <end position="815"/>
    </location>
</feature>
<keyword evidence="3" id="KW-0272">Extracellular matrix</keyword>
<feature type="disulfide bond" evidence="11">
    <location>
        <begin position="853"/>
        <end position="862"/>
    </location>
</feature>
<keyword evidence="4" id="KW-0732">Signal</keyword>
<dbReference type="PANTHER" id="PTHR10574">
    <property type="entry name" value="NETRIN/LAMININ-RELATED"/>
    <property type="match status" value="1"/>
</dbReference>
<feature type="domain" description="Laminin EGF-like" evidence="13">
    <location>
        <begin position="242"/>
        <end position="288"/>
    </location>
</feature>
<proteinExistence type="predicted"/>
<evidence type="ECO:0000256" key="11">
    <source>
        <dbReference type="PROSITE-ProRule" id="PRU00460"/>
    </source>
</evidence>
<keyword evidence="10 11" id="KW-0424">Laminin EGF-like domain</keyword>
<evidence type="ECO:0000313" key="15">
    <source>
        <dbReference type="EMBL" id="CBY07094.1"/>
    </source>
</evidence>
<keyword evidence="2" id="KW-0964">Secreted</keyword>
<name>E4WTA5_OIKDI</name>
<evidence type="ECO:0000256" key="6">
    <source>
        <dbReference type="ARBA" id="ARBA00022869"/>
    </source>
</evidence>
<dbReference type="GO" id="GO:0009887">
    <property type="term" value="P:animal organ morphogenesis"/>
    <property type="evidence" value="ECO:0007669"/>
    <property type="project" value="TreeGrafter"/>
</dbReference>
<keyword evidence="8 11" id="KW-1015">Disulfide bond</keyword>
<feature type="disulfide bond" evidence="11">
    <location>
        <begin position="786"/>
        <end position="798"/>
    </location>
</feature>
<dbReference type="GO" id="GO:0009888">
    <property type="term" value="P:tissue development"/>
    <property type="evidence" value="ECO:0007669"/>
    <property type="project" value="TreeGrafter"/>
</dbReference>
<dbReference type="Pfam" id="PF00052">
    <property type="entry name" value="Laminin_B"/>
    <property type="match status" value="1"/>
</dbReference>
<dbReference type="PANTHER" id="PTHR10574:SF435">
    <property type="entry name" value="LAMININ SUBUNIT GAMMA-1"/>
    <property type="match status" value="1"/>
</dbReference>
<feature type="domain" description="Laminin EGF-like" evidence="13">
    <location>
        <begin position="735"/>
        <end position="785"/>
    </location>
</feature>
<dbReference type="GO" id="GO:0005604">
    <property type="term" value="C:basement membrane"/>
    <property type="evidence" value="ECO:0007669"/>
    <property type="project" value="UniProtKB-SubCell"/>
</dbReference>
<dbReference type="PROSITE" id="PS01248">
    <property type="entry name" value="EGF_LAM_1"/>
    <property type="match status" value="5"/>
</dbReference>
<feature type="disulfide bond" evidence="11">
    <location>
        <begin position="833"/>
        <end position="845"/>
    </location>
</feature>
<evidence type="ECO:0000256" key="2">
    <source>
        <dbReference type="ARBA" id="ARBA00022525"/>
    </source>
</evidence>
<dbReference type="SUPFAM" id="SSF58104">
    <property type="entry name" value="Methyl-accepting chemotaxis protein (MCP) signaling domain"/>
    <property type="match status" value="1"/>
</dbReference>
<dbReference type="InterPro" id="IPR002049">
    <property type="entry name" value="LE_dom"/>
</dbReference>
<feature type="coiled-coil region" evidence="12">
    <location>
        <begin position="884"/>
        <end position="911"/>
    </location>
</feature>
<dbReference type="InParanoid" id="E4WTA5"/>
<evidence type="ECO:0000256" key="4">
    <source>
        <dbReference type="ARBA" id="ARBA00022729"/>
    </source>
</evidence>
<dbReference type="InterPro" id="IPR050440">
    <property type="entry name" value="Laminin/Netrin_ECM"/>
</dbReference>
<dbReference type="CDD" id="cd00055">
    <property type="entry name" value="EGF_Lam"/>
    <property type="match status" value="9"/>
</dbReference>
<dbReference type="FunFam" id="2.10.25.10:FF:000051">
    <property type="entry name" value="Laminin subunit alpha 4"/>
    <property type="match status" value="1"/>
</dbReference>
<feature type="disulfide bond" evidence="11">
    <location>
        <begin position="242"/>
        <end position="254"/>
    </location>
</feature>
<feature type="disulfide bond" evidence="11">
    <location>
        <begin position="758"/>
        <end position="767"/>
    </location>
</feature>
<keyword evidence="6" id="KW-0084">Basement membrane</keyword>
<keyword evidence="7 12" id="KW-0175">Coiled coil</keyword>
<feature type="domain" description="Laminin N-terminal" evidence="14">
    <location>
        <begin position="1"/>
        <end position="135"/>
    </location>
</feature>
<feature type="domain" description="Laminin EGF-like" evidence="13">
    <location>
        <begin position="289"/>
        <end position="347"/>
    </location>
</feature>
<dbReference type="FunFam" id="2.10.25.10:FF:000188">
    <property type="entry name" value="Laminin subunit gamma 2"/>
    <property type="match status" value="2"/>
</dbReference>
<dbReference type="InterPro" id="IPR008211">
    <property type="entry name" value="Laminin_N"/>
</dbReference>
<evidence type="ECO:0000259" key="14">
    <source>
        <dbReference type="PROSITE" id="PS51117"/>
    </source>
</evidence>
<dbReference type="GO" id="GO:0005576">
    <property type="term" value="C:extracellular region"/>
    <property type="evidence" value="ECO:0007669"/>
    <property type="project" value="UniProtKB-ARBA"/>
</dbReference>
<dbReference type="FunFam" id="2.10.25.10:FF:000135">
    <property type="entry name" value="Laminin subunit beta 4"/>
    <property type="match status" value="1"/>
</dbReference>
<feature type="coiled-coil region" evidence="12">
    <location>
        <begin position="1214"/>
        <end position="1328"/>
    </location>
</feature>
<dbReference type="Gene3D" id="2.10.25.10">
    <property type="entry name" value="Laminin"/>
    <property type="match status" value="9"/>
</dbReference>
<feature type="coiled-coil region" evidence="12">
    <location>
        <begin position="1420"/>
        <end position="1468"/>
    </location>
</feature>
<reference evidence="15" key="1">
    <citation type="journal article" date="2010" name="Science">
        <title>Plasticity of animal genome architecture unmasked by rapid evolution of a pelagic tunicate.</title>
        <authorList>
            <person name="Denoeud F."/>
            <person name="Henriet S."/>
            <person name="Mungpakdee S."/>
            <person name="Aury J.M."/>
            <person name="Da Silva C."/>
            <person name="Brinkmann H."/>
            <person name="Mikhaleva J."/>
            <person name="Olsen L.C."/>
            <person name="Jubin C."/>
            <person name="Canestro C."/>
            <person name="Bouquet J.M."/>
            <person name="Danks G."/>
            <person name="Poulain J."/>
            <person name="Campsteijn C."/>
            <person name="Adamski M."/>
            <person name="Cross I."/>
            <person name="Yadetie F."/>
            <person name="Muffato M."/>
            <person name="Louis A."/>
            <person name="Butcher S."/>
            <person name="Tsagkogeorga G."/>
            <person name="Konrad A."/>
            <person name="Singh S."/>
            <person name="Jensen M.F."/>
            <person name="Cong E.H."/>
            <person name="Eikeseth-Otteraa H."/>
            <person name="Noel B."/>
            <person name="Anthouard V."/>
            <person name="Porcel B.M."/>
            <person name="Kachouri-Lafond R."/>
            <person name="Nishino A."/>
            <person name="Ugolini M."/>
            <person name="Chourrout P."/>
            <person name="Nishida H."/>
            <person name="Aasland R."/>
            <person name="Huzurbazar S."/>
            <person name="Westhof E."/>
            <person name="Delsuc F."/>
            <person name="Lehrach H."/>
            <person name="Reinhardt R."/>
            <person name="Weissenbach J."/>
            <person name="Roy S.W."/>
            <person name="Artiguenave F."/>
            <person name="Postlethwait J.H."/>
            <person name="Manak J.R."/>
            <person name="Thompson E.M."/>
            <person name="Jaillon O."/>
            <person name="Du Pasquier L."/>
            <person name="Boudinot P."/>
            <person name="Liberles D.A."/>
            <person name="Volff J.N."/>
            <person name="Philippe H."/>
            <person name="Lenhard B."/>
            <person name="Roest Crollius H."/>
            <person name="Wincker P."/>
            <person name="Chourrout D."/>
        </authorList>
    </citation>
    <scope>NUCLEOTIDE SEQUENCE [LARGE SCALE GENOMIC DNA]</scope>
</reference>
<comment type="caution">
    <text evidence="11">Lacks conserved residue(s) required for the propagation of feature annotation.</text>
</comment>
<dbReference type="FunFam" id="2.10.25.10:FF:000090">
    <property type="entry name" value="laminin subunit alpha"/>
    <property type="match status" value="1"/>
</dbReference>
<evidence type="ECO:0000256" key="8">
    <source>
        <dbReference type="ARBA" id="ARBA00023157"/>
    </source>
</evidence>
<feature type="disulfide bond" evidence="11">
    <location>
        <begin position="587"/>
        <end position="596"/>
    </location>
</feature>
<evidence type="ECO:0000256" key="1">
    <source>
        <dbReference type="ARBA" id="ARBA00004302"/>
    </source>
</evidence>
<evidence type="ECO:0000256" key="12">
    <source>
        <dbReference type="SAM" id="Coils"/>
    </source>
</evidence>
<dbReference type="SMART" id="SM00180">
    <property type="entry name" value="EGF_Lam"/>
    <property type="match status" value="10"/>
</dbReference>
<dbReference type="FunFam" id="2.10.25.10:FF:000067">
    <property type="entry name" value="Laminin subunit gamma 1"/>
    <property type="match status" value="1"/>
</dbReference>
<keyword evidence="5" id="KW-0677">Repeat</keyword>
<dbReference type="InterPro" id="IPR000742">
    <property type="entry name" value="EGF"/>
</dbReference>
<dbReference type="SMART" id="SM00181">
    <property type="entry name" value="EGF"/>
    <property type="match status" value="7"/>
</dbReference>
<dbReference type="Gene3D" id="2.60.120.260">
    <property type="entry name" value="Galactose-binding domain-like"/>
    <property type="match status" value="1"/>
</dbReference>
<accession>E4WTA5</accession>
<feature type="coiled-coil region" evidence="12">
    <location>
        <begin position="1360"/>
        <end position="1387"/>
    </location>
</feature>
<dbReference type="SMART" id="SM00136">
    <property type="entry name" value="LamNT"/>
    <property type="match status" value="1"/>
</dbReference>
<protein>
    <submittedName>
        <fullName evidence="15">Uncharacterized protein</fullName>
    </submittedName>
</protein>
<evidence type="ECO:0000313" key="16">
    <source>
        <dbReference type="Proteomes" id="UP000001307"/>
    </source>
</evidence>
<evidence type="ECO:0000256" key="5">
    <source>
        <dbReference type="ARBA" id="ARBA00022737"/>
    </source>
</evidence>
<dbReference type="Pfam" id="PF00053">
    <property type="entry name" value="EGF_laminin"/>
    <property type="match status" value="10"/>
</dbReference>
<dbReference type="EMBL" id="FN653016">
    <property type="protein sequence ID" value="CBY07094.1"/>
    <property type="molecule type" value="Genomic_DNA"/>
</dbReference>
<feature type="disulfide bond" evidence="11">
    <location>
        <begin position="312"/>
        <end position="321"/>
    </location>
</feature>
<evidence type="ECO:0000259" key="13">
    <source>
        <dbReference type="PROSITE" id="PS50027"/>
    </source>
</evidence>
<evidence type="ECO:0000256" key="10">
    <source>
        <dbReference type="ARBA" id="ARBA00023292"/>
    </source>
</evidence>
<feature type="domain" description="Laminin EGF-like" evidence="13">
    <location>
        <begin position="833"/>
        <end position="879"/>
    </location>
</feature>
<keyword evidence="9" id="KW-0325">Glycoprotein</keyword>
<dbReference type="SUPFAM" id="SSF57196">
    <property type="entry name" value="EGF/Laminin"/>
    <property type="match status" value="9"/>
</dbReference>
<dbReference type="OrthoDB" id="430826at2759"/>
<evidence type="ECO:0000256" key="9">
    <source>
        <dbReference type="ARBA" id="ARBA00023180"/>
    </source>
</evidence>
<dbReference type="Proteomes" id="UP000001307">
    <property type="component" value="Unassembled WGS sequence"/>
</dbReference>
<evidence type="ECO:0000256" key="7">
    <source>
        <dbReference type="ARBA" id="ARBA00023054"/>
    </source>
</evidence>
<feature type="coiled-coil region" evidence="12">
    <location>
        <begin position="995"/>
        <end position="1178"/>
    </location>
</feature>
<feature type="domain" description="Laminin EGF-like" evidence="13">
    <location>
        <begin position="786"/>
        <end position="832"/>
    </location>
</feature>
<feature type="domain" description="Laminin EGF-like" evidence="13">
    <location>
        <begin position="568"/>
        <end position="617"/>
    </location>
</feature>
<organism evidence="15">
    <name type="scientific">Oikopleura dioica</name>
    <name type="common">Tunicate</name>
    <dbReference type="NCBI Taxonomy" id="34765"/>
    <lineage>
        <taxon>Eukaryota</taxon>
        <taxon>Metazoa</taxon>
        <taxon>Chordata</taxon>
        <taxon>Tunicata</taxon>
        <taxon>Appendicularia</taxon>
        <taxon>Copelata</taxon>
        <taxon>Oikopleuridae</taxon>
        <taxon>Oikopleura</taxon>
    </lineage>
</organism>